<dbReference type="PROSITE" id="PS51219">
    <property type="entry name" value="DPCK"/>
    <property type="match status" value="1"/>
</dbReference>
<keyword evidence="5" id="KW-0812">Transmembrane</keyword>
<dbReference type="NCBIfam" id="TIGR00152">
    <property type="entry name" value="dephospho-CoA kinase"/>
    <property type="match status" value="1"/>
</dbReference>
<dbReference type="HAMAP" id="MF_00376">
    <property type="entry name" value="Dephospho_CoA_kinase"/>
    <property type="match status" value="1"/>
</dbReference>
<evidence type="ECO:0000256" key="4">
    <source>
        <dbReference type="ARBA" id="ARBA00044157"/>
    </source>
</evidence>
<evidence type="ECO:0000256" key="2">
    <source>
        <dbReference type="ARBA" id="ARBA00022741"/>
    </source>
</evidence>
<dbReference type="InterPro" id="IPR027417">
    <property type="entry name" value="P-loop_NTPase"/>
</dbReference>
<dbReference type="KEGG" id="dwi:6650511"/>
<gene>
    <name evidence="6" type="primary">Dwil\GK14519</name>
    <name evidence="6" type="ORF">Dwil_GK14519</name>
</gene>
<dbReference type="Gene3D" id="3.40.50.300">
    <property type="entry name" value="P-loop containing nucleotide triphosphate hydrolases"/>
    <property type="match status" value="1"/>
</dbReference>
<dbReference type="CDD" id="cd02022">
    <property type="entry name" value="DPCK"/>
    <property type="match status" value="1"/>
</dbReference>
<dbReference type="FunCoup" id="B4NKM2">
    <property type="interactions" value="815"/>
</dbReference>
<keyword evidence="5" id="KW-0472">Membrane</keyword>
<name>B4NKM2_DROWI</name>
<dbReference type="HOGENOM" id="CLU_057180_0_0_1"/>
<comment type="similarity">
    <text evidence="1">Belongs to the CoaE family.</text>
</comment>
<dbReference type="Proteomes" id="UP000007798">
    <property type="component" value="Unassembled WGS sequence"/>
</dbReference>
<keyword evidence="6" id="KW-0808">Transferase</keyword>
<dbReference type="EMBL" id="CH964272">
    <property type="protein sequence ID" value="EDW85194.1"/>
    <property type="molecule type" value="Genomic_DNA"/>
</dbReference>
<dbReference type="eggNOG" id="KOG3220">
    <property type="taxonomic scope" value="Eukaryota"/>
</dbReference>
<dbReference type="GO" id="GO:0015937">
    <property type="term" value="P:coenzyme A biosynthetic process"/>
    <property type="evidence" value="ECO:0007669"/>
    <property type="project" value="InterPro"/>
</dbReference>
<sequence length="238" mass="27369">MFILAITGGIATGKSTVSKVFERNGVPVIDADKIAREIVEPGQPCWHKIRAVFGDEVLLPSKELNRAALGKMIFADKELRGKLNKITHPVIHRTIFWRVCKLLITGQPWIVLDLPLLFETGILFDFIHKIVTVSCDSEKQLQRLIARNELTESEARHRVDSQMPLEKKCEKSHFVIDNNGSVKDTEESALRIFNMMQESKQHWFNRLRFFGLILMIGFSIFLISRFFLNGGWPKSWSF</sequence>
<dbReference type="Pfam" id="PF01121">
    <property type="entry name" value="CoaE"/>
    <property type="match status" value="1"/>
</dbReference>
<evidence type="ECO:0000256" key="5">
    <source>
        <dbReference type="SAM" id="Phobius"/>
    </source>
</evidence>
<dbReference type="FunFam" id="3.40.50.300:FF:000485">
    <property type="entry name" value="Dephospho-CoA kinase CAB5"/>
    <property type="match status" value="1"/>
</dbReference>
<dbReference type="InterPro" id="IPR001977">
    <property type="entry name" value="Depp_CoAkinase"/>
</dbReference>
<keyword evidence="3" id="KW-0067">ATP-binding</keyword>
<feature type="transmembrane region" description="Helical" evidence="5">
    <location>
        <begin position="209"/>
        <end position="228"/>
    </location>
</feature>
<keyword evidence="7" id="KW-1185">Reference proteome</keyword>
<dbReference type="STRING" id="7260.B4NKM2"/>
<evidence type="ECO:0000313" key="7">
    <source>
        <dbReference type="Proteomes" id="UP000007798"/>
    </source>
</evidence>
<dbReference type="InParanoid" id="B4NKM2"/>
<protein>
    <recommendedName>
        <fullName evidence="4">Dephospho-CoA kinase domain-containing protein</fullName>
    </recommendedName>
</protein>
<evidence type="ECO:0000313" key="6">
    <source>
        <dbReference type="EMBL" id="EDW85194.1"/>
    </source>
</evidence>
<organism evidence="6 7">
    <name type="scientific">Drosophila willistoni</name>
    <name type="common">Fruit fly</name>
    <dbReference type="NCBI Taxonomy" id="7260"/>
    <lineage>
        <taxon>Eukaryota</taxon>
        <taxon>Metazoa</taxon>
        <taxon>Ecdysozoa</taxon>
        <taxon>Arthropoda</taxon>
        <taxon>Hexapoda</taxon>
        <taxon>Insecta</taxon>
        <taxon>Pterygota</taxon>
        <taxon>Neoptera</taxon>
        <taxon>Endopterygota</taxon>
        <taxon>Diptera</taxon>
        <taxon>Brachycera</taxon>
        <taxon>Muscomorpha</taxon>
        <taxon>Ephydroidea</taxon>
        <taxon>Drosophilidae</taxon>
        <taxon>Drosophila</taxon>
        <taxon>Sophophora</taxon>
    </lineage>
</organism>
<dbReference type="GO" id="GO:0004140">
    <property type="term" value="F:dephospho-CoA kinase activity"/>
    <property type="evidence" value="ECO:0007669"/>
    <property type="project" value="InterPro"/>
</dbReference>
<proteinExistence type="inferred from homology"/>
<dbReference type="GO" id="GO:0005524">
    <property type="term" value="F:ATP binding"/>
    <property type="evidence" value="ECO:0007669"/>
    <property type="project" value="UniProtKB-KW"/>
</dbReference>
<dbReference type="SUPFAM" id="SSF52540">
    <property type="entry name" value="P-loop containing nucleoside triphosphate hydrolases"/>
    <property type="match status" value="1"/>
</dbReference>
<dbReference type="AlphaFoldDB" id="B4NKM2"/>
<keyword evidence="2" id="KW-0547">Nucleotide-binding</keyword>
<dbReference type="OrthoDB" id="247245at2759"/>
<dbReference type="OMA" id="CQMDIEQ"/>
<dbReference type="GO" id="GO:0005737">
    <property type="term" value="C:cytoplasm"/>
    <property type="evidence" value="ECO:0007669"/>
    <property type="project" value="UniProtKB-ARBA"/>
</dbReference>
<reference evidence="6 7" key="1">
    <citation type="journal article" date="2007" name="Nature">
        <title>Evolution of genes and genomes on the Drosophila phylogeny.</title>
        <authorList>
            <consortium name="Drosophila 12 Genomes Consortium"/>
            <person name="Clark A.G."/>
            <person name="Eisen M.B."/>
            <person name="Smith D.R."/>
            <person name="Bergman C.M."/>
            <person name="Oliver B."/>
            <person name="Markow T.A."/>
            <person name="Kaufman T.C."/>
            <person name="Kellis M."/>
            <person name="Gelbart W."/>
            <person name="Iyer V.N."/>
            <person name="Pollard D.A."/>
            <person name="Sackton T.B."/>
            <person name="Larracuente A.M."/>
            <person name="Singh N.D."/>
            <person name="Abad J.P."/>
            <person name="Abt D.N."/>
            <person name="Adryan B."/>
            <person name="Aguade M."/>
            <person name="Akashi H."/>
            <person name="Anderson W.W."/>
            <person name="Aquadro C.F."/>
            <person name="Ardell D.H."/>
            <person name="Arguello R."/>
            <person name="Artieri C.G."/>
            <person name="Barbash D.A."/>
            <person name="Barker D."/>
            <person name="Barsanti P."/>
            <person name="Batterham P."/>
            <person name="Batzoglou S."/>
            <person name="Begun D."/>
            <person name="Bhutkar A."/>
            <person name="Blanco E."/>
            <person name="Bosak S.A."/>
            <person name="Bradley R.K."/>
            <person name="Brand A.D."/>
            <person name="Brent M.R."/>
            <person name="Brooks A.N."/>
            <person name="Brown R.H."/>
            <person name="Butlin R.K."/>
            <person name="Caggese C."/>
            <person name="Calvi B.R."/>
            <person name="Bernardo de Carvalho A."/>
            <person name="Caspi A."/>
            <person name="Castrezana S."/>
            <person name="Celniker S.E."/>
            <person name="Chang J.L."/>
            <person name="Chapple C."/>
            <person name="Chatterji S."/>
            <person name="Chinwalla A."/>
            <person name="Civetta A."/>
            <person name="Clifton S.W."/>
            <person name="Comeron J.M."/>
            <person name="Costello J.C."/>
            <person name="Coyne J.A."/>
            <person name="Daub J."/>
            <person name="David R.G."/>
            <person name="Delcher A.L."/>
            <person name="Delehaunty K."/>
            <person name="Do C.B."/>
            <person name="Ebling H."/>
            <person name="Edwards K."/>
            <person name="Eickbush T."/>
            <person name="Evans J.D."/>
            <person name="Filipski A."/>
            <person name="Findeiss S."/>
            <person name="Freyhult E."/>
            <person name="Fulton L."/>
            <person name="Fulton R."/>
            <person name="Garcia A.C."/>
            <person name="Gardiner A."/>
            <person name="Garfield D.A."/>
            <person name="Garvin B.E."/>
            <person name="Gibson G."/>
            <person name="Gilbert D."/>
            <person name="Gnerre S."/>
            <person name="Godfrey J."/>
            <person name="Good R."/>
            <person name="Gotea V."/>
            <person name="Gravely B."/>
            <person name="Greenberg A.J."/>
            <person name="Griffiths-Jones S."/>
            <person name="Gross S."/>
            <person name="Guigo R."/>
            <person name="Gustafson E.A."/>
            <person name="Haerty W."/>
            <person name="Hahn M.W."/>
            <person name="Halligan D.L."/>
            <person name="Halpern A.L."/>
            <person name="Halter G.M."/>
            <person name="Han M.V."/>
            <person name="Heger A."/>
            <person name="Hillier L."/>
            <person name="Hinrichs A.S."/>
            <person name="Holmes I."/>
            <person name="Hoskins R.A."/>
            <person name="Hubisz M.J."/>
            <person name="Hultmark D."/>
            <person name="Huntley M.A."/>
            <person name="Jaffe D.B."/>
            <person name="Jagadeeshan S."/>
            <person name="Jeck W.R."/>
            <person name="Johnson J."/>
            <person name="Jones C.D."/>
            <person name="Jordan W.C."/>
            <person name="Karpen G.H."/>
            <person name="Kataoka E."/>
            <person name="Keightley P.D."/>
            <person name="Kheradpour P."/>
            <person name="Kirkness E.F."/>
            <person name="Koerich L.B."/>
            <person name="Kristiansen K."/>
            <person name="Kudrna D."/>
            <person name="Kulathinal R.J."/>
            <person name="Kumar S."/>
            <person name="Kwok R."/>
            <person name="Lander E."/>
            <person name="Langley C.H."/>
            <person name="Lapoint R."/>
            <person name="Lazzaro B.P."/>
            <person name="Lee S.J."/>
            <person name="Levesque L."/>
            <person name="Li R."/>
            <person name="Lin C.F."/>
            <person name="Lin M.F."/>
            <person name="Lindblad-Toh K."/>
            <person name="Llopart A."/>
            <person name="Long M."/>
            <person name="Low L."/>
            <person name="Lozovsky E."/>
            <person name="Lu J."/>
            <person name="Luo M."/>
            <person name="Machado C.A."/>
            <person name="Makalowski W."/>
            <person name="Marzo M."/>
            <person name="Matsuda M."/>
            <person name="Matzkin L."/>
            <person name="McAllister B."/>
            <person name="McBride C.S."/>
            <person name="McKernan B."/>
            <person name="McKernan K."/>
            <person name="Mendez-Lago M."/>
            <person name="Minx P."/>
            <person name="Mollenhauer M.U."/>
            <person name="Montooth K."/>
            <person name="Mount S.M."/>
            <person name="Mu X."/>
            <person name="Myers E."/>
            <person name="Negre B."/>
            <person name="Newfeld S."/>
            <person name="Nielsen R."/>
            <person name="Noor M.A."/>
            <person name="O'Grady P."/>
            <person name="Pachter L."/>
            <person name="Papaceit M."/>
            <person name="Parisi M.J."/>
            <person name="Parisi M."/>
            <person name="Parts L."/>
            <person name="Pedersen J.S."/>
            <person name="Pesole G."/>
            <person name="Phillippy A.M."/>
            <person name="Ponting C.P."/>
            <person name="Pop M."/>
            <person name="Porcelli D."/>
            <person name="Powell J.R."/>
            <person name="Prohaska S."/>
            <person name="Pruitt K."/>
            <person name="Puig M."/>
            <person name="Quesneville H."/>
            <person name="Ram K.R."/>
            <person name="Rand D."/>
            <person name="Rasmussen M.D."/>
            <person name="Reed L.K."/>
            <person name="Reenan R."/>
            <person name="Reily A."/>
            <person name="Remington K.A."/>
            <person name="Rieger T.T."/>
            <person name="Ritchie M.G."/>
            <person name="Robin C."/>
            <person name="Rogers Y.H."/>
            <person name="Rohde C."/>
            <person name="Rozas J."/>
            <person name="Rubenfield M.J."/>
            <person name="Ruiz A."/>
            <person name="Russo S."/>
            <person name="Salzberg S.L."/>
            <person name="Sanchez-Gracia A."/>
            <person name="Saranga D.J."/>
            <person name="Sato H."/>
            <person name="Schaeffer S.W."/>
            <person name="Schatz M.C."/>
            <person name="Schlenke T."/>
            <person name="Schwartz R."/>
            <person name="Segarra C."/>
            <person name="Singh R.S."/>
            <person name="Sirot L."/>
            <person name="Sirota M."/>
            <person name="Sisneros N.B."/>
            <person name="Smith C.D."/>
            <person name="Smith T.F."/>
            <person name="Spieth J."/>
            <person name="Stage D.E."/>
            <person name="Stark A."/>
            <person name="Stephan W."/>
            <person name="Strausberg R.L."/>
            <person name="Strempel S."/>
            <person name="Sturgill D."/>
            <person name="Sutton G."/>
            <person name="Sutton G.G."/>
            <person name="Tao W."/>
            <person name="Teichmann S."/>
            <person name="Tobari Y.N."/>
            <person name="Tomimura Y."/>
            <person name="Tsolas J.M."/>
            <person name="Valente V.L."/>
            <person name="Venter E."/>
            <person name="Venter J.C."/>
            <person name="Vicario S."/>
            <person name="Vieira F.G."/>
            <person name="Vilella A.J."/>
            <person name="Villasante A."/>
            <person name="Walenz B."/>
            <person name="Wang J."/>
            <person name="Wasserman M."/>
            <person name="Watts T."/>
            <person name="Wilson D."/>
            <person name="Wilson R.K."/>
            <person name="Wing R.A."/>
            <person name="Wolfner M.F."/>
            <person name="Wong A."/>
            <person name="Wong G.K."/>
            <person name="Wu C.I."/>
            <person name="Wu G."/>
            <person name="Yamamoto D."/>
            <person name="Yang H.P."/>
            <person name="Yang S.P."/>
            <person name="Yorke J.A."/>
            <person name="Yoshida K."/>
            <person name="Zdobnov E."/>
            <person name="Zhang P."/>
            <person name="Zhang Y."/>
            <person name="Zimin A.V."/>
            <person name="Baldwin J."/>
            <person name="Abdouelleil A."/>
            <person name="Abdulkadir J."/>
            <person name="Abebe A."/>
            <person name="Abera B."/>
            <person name="Abreu J."/>
            <person name="Acer S.C."/>
            <person name="Aftuck L."/>
            <person name="Alexander A."/>
            <person name="An P."/>
            <person name="Anderson E."/>
            <person name="Anderson S."/>
            <person name="Arachi H."/>
            <person name="Azer M."/>
            <person name="Bachantsang P."/>
            <person name="Barry A."/>
            <person name="Bayul T."/>
            <person name="Berlin A."/>
            <person name="Bessette D."/>
            <person name="Bloom T."/>
            <person name="Blye J."/>
            <person name="Boguslavskiy L."/>
            <person name="Bonnet C."/>
            <person name="Boukhgalter B."/>
            <person name="Bourzgui I."/>
            <person name="Brown A."/>
            <person name="Cahill P."/>
            <person name="Channer S."/>
            <person name="Cheshatsang Y."/>
            <person name="Chuda L."/>
            <person name="Citroen M."/>
            <person name="Collymore A."/>
            <person name="Cooke P."/>
            <person name="Costello M."/>
            <person name="D'Aco K."/>
            <person name="Daza R."/>
            <person name="De Haan G."/>
            <person name="DeGray S."/>
            <person name="DeMaso C."/>
            <person name="Dhargay N."/>
            <person name="Dooley K."/>
            <person name="Dooley E."/>
            <person name="Doricent M."/>
            <person name="Dorje P."/>
            <person name="Dorjee K."/>
            <person name="Dupes A."/>
            <person name="Elong R."/>
            <person name="Falk J."/>
            <person name="Farina A."/>
            <person name="Faro S."/>
            <person name="Ferguson D."/>
            <person name="Fisher S."/>
            <person name="Foley C.D."/>
            <person name="Franke A."/>
            <person name="Friedrich D."/>
            <person name="Gadbois L."/>
            <person name="Gearin G."/>
            <person name="Gearin C.R."/>
            <person name="Giannoukos G."/>
            <person name="Goode T."/>
            <person name="Graham J."/>
            <person name="Grandbois E."/>
            <person name="Grewal S."/>
            <person name="Gyaltsen K."/>
            <person name="Hafez N."/>
            <person name="Hagos B."/>
            <person name="Hall J."/>
            <person name="Henson C."/>
            <person name="Hollinger A."/>
            <person name="Honan T."/>
            <person name="Huard M.D."/>
            <person name="Hughes L."/>
            <person name="Hurhula B."/>
            <person name="Husby M.E."/>
            <person name="Kamat A."/>
            <person name="Kanga B."/>
            <person name="Kashin S."/>
            <person name="Khazanovich D."/>
            <person name="Kisner P."/>
            <person name="Lance K."/>
            <person name="Lara M."/>
            <person name="Lee W."/>
            <person name="Lennon N."/>
            <person name="Letendre F."/>
            <person name="LeVine R."/>
            <person name="Lipovsky A."/>
            <person name="Liu X."/>
            <person name="Liu J."/>
            <person name="Liu S."/>
            <person name="Lokyitsang T."/>
            <person name="Lokyitsang Y."/>
            <person name="Lubonja R."/>
            <person name="Lui A."/>
            <person name="MacDonald P."/>
            <person name="Magnisalis V."/>
            <person name="Maru K."/>
            <person name="Matthews C."/>
            <person name="McCusker W."/>
            <person name="McDonough S."/>
            <person name="Mehta T."/>
            <person name="Meldrim J."/>
            <person name="Meneus L."/>
            <person name="Mihai O."/>
            <person name="Mihalev A."/>
            <person name="Mihova T."/>
            <person name="Mittelman R."/>
            <person name="Mlenga V."/>
            <person name="Montmayeur A."/>
            <person name="Mulrain L."/>
            <person name="Navidi A."/>
            <person name="Naylor J."/>
            <person name="Negash T."/>
            <person name="Nguyen T."/>
            <person name="Nguyen N."/>
            <person name="Nicol R."/>
            <person name="Norbu C."/>
            <person name="Norbu N."/>
            <person name="Novod N."/>
            <person name="O'Neill B."/>
            <person name="Osman S."/>
            <person name="Markiewicz E."/>
            <person name="Oyono O.L."/>
            <person name="Patti C."/>
            <person name="Phunkhang P."/>
            <person name="Pierre F."/>
            <person name="Priest M."/>
            <person name="Raghuraman S."/>
            <person name="Rege F."/>
            <person name="Reyes R."/>
            <person name="Rise C."/>
            <person name="Rogov P."/>
            <person name="Ross K."/>
            <person name="Ryan E."/>
            <person name="Settipalli S."/>
            <person name="Shea T."/>
            <person name="Sherpa N."/>
            <person name="Shi L."/>
            <person name="Shih D."/>
            <person name="Sparrow T."/>
            <person name="Spaulding J."/>
            <person name="Stalker J."/>
            <person name="Stange-Thomann N."/>
            <person name="Stavropoulos S."/>
            <person name="Stone C."/>
            <person name="Strader C."/>
            <person name="Tesfaye S."/>
            <person name="Thomson T."/>
            <person name="Thoulutsang Y."/>
            <person name="Thoulutsang D."/>
            <person name="Topham K."/>
            <person name="Topping I."/>
            <person name="Tsamla T."/>
            <person name="Vassiliev H."/>
            <person name="Vo A."/>
            <person name="Wangchuk T."/>
            <person name="Wangdi T."/>
            <person name="Weiand M."/>
            <person name="Wilkinson J."/>
            <person name="Wilson A."/>
            <person name="Yadav S."/>
            <person name="Young G."/>
            <person name="Yu Q."/>
            <person name="Zembek L."/>
            <person name="Zhong D."/>
            <person name="Zimmer A."/>
            <person name="Zwirko Z."/>
            <person name="Jaffe D.B."/>
            <person name="Alvarez P."/>
            <person name="Brockman W."/>
            <person name="Butler J."/>
            <person name="Chin C."/>
            <person name="Gnerre S."/>
            <person name="Grabherr M."/>
            <person name="Kleber M."/>
            <person name="Mauceli E."/>
            <person name="MacCallum I."/>
        </authorList>
    </citation>
    <scope>NUCLEOTIDE SEQUENCE [LARGE SCALE GENOMIC DNA]</scope>
    <source>
        <strain evidence="7">Tucson 14030-0811.24</strain>
    </source>
</reference>
<keyword evidence="5" id="KW-1133">Transmembrane helix</keyword>
<dbReference type="PANTHER" id="PTHR10695:SF46">
    <property type="entry name" value="BIFUNCTIONAL COENZYME A SYNTHASE-RELATED"/>
    <property type="match status" value="1"/>
</dbReference>
<evidence type="ECO:0000256" key="1">
    <source>
        <dbReference type="ARBA" id="ARBA00009018"/>
    </source>
</evidence>
<evidence type="ECO:0000256" key="3">
    <source>
        <dbReference type="ARBA" id="ARBA00022840"/>
    </source>
</evidence>
<dbReference type="PhylomeDB" id="B4NKM2"/>
<accession>B4NKM2</accession>
<dbReference type="SMR" id="B4NKM2"/>
<dbReference type="PANTHER" id="PTHR10695">
    <property type="entry name" value="DEPHOSPHO-COA KINASE-RELATED"/>
    <property type="match status" value="1"/>
</dbReference>